<evidence type="ECO:0000256" key="3">
    <source>
        <dbReference type="ARBA" id="ARBA00023139"/>
    </source>
</evidence>
<dbReference type="PANTHER" id="PTHR37423">
    <property type="entry name" value="SOLUBLE LYTIC MUREIN TRANSGLYCOSYLASE-RELATED"/>
    <property type="match status" value="1"/>
</dbReference>
<dbReference type="Gene3D" id="1.25.40.10">
    <property type="entry name" value="Tetratricopeptide repeat domain"/>
    <property type="match status" value="1"/>
</dbReference>
<dbReference type="GO" id="GO:1990063">
    <property type="term" value="C:Bam protein complex"/>
    <property type="evidence" value="ECO:0007669"/>
    <property type="project" value="TreeGrafter"/>
</dbReference>
<dbReference type="SUPFAM" id="SSF48452">
    <property type="entry name" value="TPR-like"/>
    <property type="match status" value="1"/>
</dbReference>
<name>A0A327MBI2_9PROT</name>
<dbReference type="InterPro" id="IPR039565">
    <property type="entry name" value="BamD-like"/>
</dbReference>
<keyword evidence="9" id="KW-1185">Reference proteome</keyword>
<comment type="caution">
    <text evidence="8">The sequence shown here is derived from an EMBL/GenBank/DDBJ whole genome shotgun (WGS) entry which is preliminary data.</text>
</comment>
<evidence type="ECO:0000256" key="1">
    <source>
        <dbReference type="ARBA" id="ARBA00022729"/>
    </source>
</evidence>
<evidence type="ECO:0000256" key="6">
    <source>
        <dbReference type="HAMAP-Rule" id="MF_00922"/>
    </source>
</evidence>
<evidence type="ECO:0000256" key="5">
    <source>
        <dbReference type="ARBA" id="ARBA00023288"/>
    </source>
</evidence>
<comment type="subcellular location">
    <subcellularLocation>
        <location evidence="6">Cell outer membrane</location>
    </subcellularLocation>
</comment>
<keyword evidence="1 6" id="KW-0732">Signal</keyword>
<dbReference type="HAMAP" id="MF_00922">
    <property type="entry name" value="OM_assembly_BamD"/>
    <property type="match status" value="1"/>
</dbReference>
<gene>
    <name evidence="6" type="primary">bamD</name>
    <name evidence="8" type="ORF">DOO78_09470</name>
</gene>
<dbReference type="Proteomes" id="UP000249065">
    <property type="component" value="Unassembled WGS sequence"/>
</dbReference>
<dbReference type="GO" id="GO:0043165">
    <property type="term" value="P:Gram-negative-bacterium-type cell outer membrane assembly"/>
    <property type="evidence" value="ECO:0007669"/>
    <property type="project" value="UniProtKB-UniRule"/>
</dbReference>
<evidence type="ECO:0000313" key="9">
    <source>
        <dbReference type="Proteomes" id="UP000249065"/>
    </source>
</evidence>
<evidence type="ECO:0000256" key="2">
    <source>
        <dbReference type="ARBA" id="ARBA00023136"/>
    </source>
</evidence>
<dbReference type="EMBL" id="QLIX01000005">
    <property type="protein sequence ID" value="RAI59393.1"/>
    <property type="molecule type" value="Genomic_DNA"/>
</dbReference>
<evidence type="ECO:0000256" key="4">
    <source>
        <dbReference type="ARBA" id="ARBA00023237"/>
    </source>
</evidence>
<comment type="function">
    <text evidence="6">Part of the outer membrane protein assembly complex, which is involved in assembly and insertion of beta-barrel proteins into the outer membrane.</text>
</comment>
<organism evidence="8 9">
    <name type="scientific">Roseicella frigidaeris</name>
    <dbReference type="NCBI Taxonomy" id="2230885"/>
    <lineage>
        <taxon>Bacteria</taxon>
        <taxon>Pseudomonadati</taxon>
        <taxon>Pseudomonadota</taxon>
        <taxon>Alphaproteobacteria</taxon>
        <taxon>Acetobacterales</taxon>
        <taxon>Roseomonadaceae</taxon>
        <taxon>Roseicella</taxon>
    </lineage>
</organism>
<protein>
    <recommendedName>
        <fullName evidence="6">Outer membrane protein assembly factor BamD</fullName>
    </recommendedName>
</protein>
<reference evidence="9" key="1">
    <citation type="submission" date="2018-06" db="EMBL/GenBank/DDBJ databases">
        <authorList>
            <person name="Khan S.A."/>
        </authorList>
    </citation>
    <scope>NUCLEOTIDE SEQUENCE [LARGE SCALE GENOMIC DNA]</scope>
    <source>
        <strain evidence="9">DB-1506</strain>
    </source>
</reference>
<dbReference type="AlphaFoldDB" id="A0A327MBI2"/>
<dbReference type="InterPro" id="IPR017689">
    <property type="entry name" value="BamD"/>
</dbReference>
<dbReference type="InterPro" id="IPR011990">
    <property type="entry name" value="TPR-like_helical_dom_sf"/>
</dbReference>
<keyword evidence="3" id="KW-0564">Palmitate</keyword>
<accession>A0A327MBI2</accession>
<comment type="subunit">
    <text evidence="6">Part of the Bam complex.</text>
</comment>
<dbReference type="Pfam" id="PF13525">
    <property type="entry name" value="YfiO"/>
    <property type="match status" value="1"/>
</dbReference>
<dbReference type="GO" id="GO:0051205">
    <property type="term" value="P:protein insertion into membrane"/>
    <property type="evidence" value="ECO:0007669"/>
    <property type="project" value="UniProtKB-UniRule"/>
</dbReference>
<evidence type="ECO:0000313" key="8">
    <source>
        <dbReference type="EMBL" id="RAI59393.1"/>
    </source>
</evidence>
<dbReference type="CDD" id="cd15830">
    <property type="entry name" value="BamD"/>
    <property type="match status" value="1"/>
</dbReference>
<evidence type="ECO:0000259" key="7">
    <source>
        <dbReference type="Pfam" id="PF13525"/>
    </source>
</evidence>
<sequence>MIRRVLPLLALGLGLVALPGCSWFSDWDGKQSSLDAERRVAANATYDNTPEGLYAAGVEALQARRFAPAADYFDQIERDHPYSTWATNAKLMSAYAEYQRNRYTEAIGALDRFIQLHPAHRDIAYAFYLRALCYYEQIADAQRDQRPTEQAMAALQDVVNRFPDTAYARDARLKIDLARDHLAGKEMNIGRFYQRQRLYAAAIGRFRRVVEDYQTTNHVPEALHRLTEIYLTLGLTEEAKKTASVLGHNFPGSSWYQDSYALLVDGAPASAQDRPGLMARAWNWVF</sequence>
<proteinExistence type="inferred from homology"/>
<dbReference type="PANTHER" id="PTHR37423:SF1">
    <property type="entry name" value="OUTER MEMBRANE PROTEIN ASSEMBLY FACTOR BAMD"/>
    <property type="match status" value="1"/>
</dbReference>
<keyword evidence="4 6" id="KW-0998">Cell outer membrane</keyword>
<keyword evidence="2 6" id="KW-0472">Membrane</keyword>
<keyword evidence="5" id="KW-0449">Lipoprotein</keyword>
<dbReference type="NCBIfam" id="TIGR03302">
    <property type="entry name" value="OM_YfiO"/>
    <property type="match status" value="1"/>
</dbReference>
<comment type="similarity">
    <text evidence="6">Belongs to the BamD family.</text>
</comment>
<feature type="domain" description="Outer membrane lipoprotein BamD-like" evidence="7">
    <location>
        <begin position="47"/>
        <end position="242"/>
    </location>
</feature>
<dbReference type="OrthoDB" id="9804044at2"/>